<dbReference type="OrthoDB" id="9990906at2759"/>
<keyword evidence="6 9" id="KW-0472">Membrane</keyword>
<accession>E2C997</accession>
<protein>
    <recommendedName>
        <fullName evidence="10">G-protein coupled receptors family 1 profile domain-containing protein</fullName>
    </recommendedName>
</protein>
<feature type="transmembrane region" description="Helical" evidence="9">
    <location>
        <begin position="141"/>
        <end position="163"/>
    </location>
</feature>
<keyword evidence="3 9" id="KW-0812">Transmembrane</keyword>
<keyword evidence="12" id="KW-1185">Reference proteome</keyword>
<keyword evidence="7" id="KW-0675">Receptor</keyword>
<feature type="transmembrane region" description="Helical" evidence="9">
    <location>
        <begin position="68"/>
        <end position="89"/>
    </location>
</feature>
<evidence type="ECO:0000259" key="10">
    <source>
        <dbReference type="PROSITE" id="PS50262"/>
    </source>
</evidence>
<dbReference type="EMBL" id="GL453806">
    <property type="protein sequence ID" value="EFN75442.1"/>
    <property type="molecule type" value="Genomic_DNA"/>
</dbReference>
<proteinExistence type="inferred from homology"/>
<dbReference type="GO" id="GO:0005886">
    <property type="term" value="C:plasma membrane"/>
    <property type="evidence" value="ECO:0007669"/>
    <property type="project" value="TreeGrafter"/>
</dbReference>
<keyword evidence="8" id="KW-0807">Transducer</keyword>
<evidence type="ECO:0000256" key="8">
    <source>
        <dbReference type="ARBA" id="ARBA00023224"/>
    </source>
</evidence>
<dbReference type="PRINTS" id="PR00237">
    <property type="entry name" value="GPCRRHODOPSN"/>
</dbReference>
<dbReference type="SUPFAM" id="SSF81321">
    <property type="entry name" value="Family A G protein-coupled receptor-like"/>
    <property type="match status" value="1"/>
</dbReference>
<dbReference type="PANTHER" id="PTHR24243">
    <property type="entry name" value="G-PROTEIN COUPLED RECEPTOR"/>
    <property type="match status" value="1"/>
</dbReference>
<keyword evidence="4 9" id="KW-1133">Transmembrane helix</keyword>
<evidence type="ECO:0000313" key="12">
    <source>
        <dbReference type="Proteomes" id="UP000008237"/>
    </source>
</evidence>
<organism evidence="12">
    <name type="scientific">Harpegnathos saltator</name>
    <name type="common">Jerdon's jumping ant</name>
    <dbReference type="NCBI Taxonomy" id="610380"/>
    <lineage>
        <taxon>Eukaryota</taxon>
        <taxon>Metazoa</taxon>
        <taxon>Ecdysozoa</taxon>
        <taxon>Arthropoda</taxon>
        <taxon>Hexapoda</taxon>
        <taxon>Insecta</taxon>
        <taxon>Pterygota</taxon>
        <taxon>Neoptera</taxon>
        <taxon>Endopterygota</taxon>
        <taxon>Hymenoptera</taxon>
        <taxon>Apocrita</taxon>
        <taxon>Aculeata</taxon>
        <taxon>Formicoidea</taxon>
        <taxon>Formicidae</taxon>
        <taxon>Ponerinae</taxon>
        <taxon>Ponerini</taxon>
        <taxon>Harpegnathos</taxon>
    </lineage>
</organism>
<comment type="subcellular location">
    <subcellularLocation>
        <location evidence="1">Membrane</location>
        <topology evidence="1">Multi-pass membrane protein</topology>
    </subcellularLocation>
</comment>
<dbReference type="PROSITE" id="PS50262">
    <property type="entry name" value="G_PROTEIN_RECEP_F1_2"/>
    <property type="match status" value="1"/>
</dbReference>
<evidence type="ECO:0000256" key="3">
    <source>
        <dbReference type="ARBA" id="ARBA00022692"/>
    </source>
</evidence>
<dbReference type="InterPro" id="IPR000276">
    <property type="entry name" value="GPCR_Rhodpsn"/>
</dbReference>
<evidence type="ECO:0000256" key="9">
    <source>
        <dbReference type="SAM" id="Phobius"/>
    </source>
</evidence>
<dbReference type="GO" id="GO:0004930">
    <property type="term" value="F:G protein-coupled receptor activity"/>
    <property type="evidence" value="ECO:0007669"/>
    <property type="project" value="UniProtKB-KW"/>
</dbReference>
<dbReference type="PANTHER" id="PTHR24243:SF230">
    <property type="entry name" value="G-PROTEIN COUPLED RECEPTORS FAMILY 1 PROFILE DOMAIN-CONTAINING PROTEIN"/>
    <property type="match status" value="1"/>
</dbReference>
<sequence length="301" mass="34060">MFSLRKRGGLSISQIPTSIGDLSRLPRSPYREVITVRPNNSEMEMTEQLEPLDSSTSLCFLLDFFHMYYIPLIILLGFVGNLLSCVVFLKTQLRTRSSSYYLAALSIADSGFLVTLFLVWLNSTVGWQVFNKEGWCETLVYVSAVCSSLSIWLIVAFTVERYIAFRYPLHRPYICTVERAKSITLVLVLVAMLLHMYAFFFAGVVKSEDGDEYCDLKIEHLEAMRIISIVDSIISLIAPIVGIIVMNTMIVKNLLLFRRLLARNRAGPTNTESEHNDVNDHAYVNDIPTRAGDDLHISGEI</sequence>
<evidence type="ECO:0000256" key="1">
    <source>
        <dbReference type="ARBA" id="ARBA00004141"/>
    </source>
</evidence>
<evidence type="ECO:0000256" key="6">
    <source>
        <dbReference type="ARBA" id="ARBA00023136"/>
    </source>
</evidence>
<evidence type="ECO:0000256" key="4">
    <source>
        <dbReference type="ARBA" id="ARBA00022989"/>
    </source>
</evidence>
<gene>
    <name evidence="11" type="ORF">EAI_06878</name>
</gene>
<evidence type="ECO:0000256" key="5">
    <source>
        <dbReference type="ARBA" id="ARBA00023040"/>
    </source>
</evidence>
<feature type="transmembrane region" description="Helical" evidence="9">
    <location>
        <begin position="183"/>
        <end position="205"/>
    </location>
</feature>
<evidence type="ECO:0000256" key="7">
    <source>
        <dbReference type="ARBA" id="ARBA00023170"/>
    </source>
</evidence>
<feature type="transmembrane region" description="Helical" evidence="9">
    <location>
        <begin position="225"/>
        <end position="250"/>
    </location>
</feature>
<dbReference type="Gene3D" id="1.20.1070.10">
    <property type="entry name" value="Rhodopsin 7-helix transmembrane proteins"/>
    <property type="match status" value="1"/>
</dbReference>
<comment type="similarity">
    <text evidence="2">Belongs to the G-protein coupled receptor 1 family.</text>
</comment>
<dbReference type="Proteomes" id="UP000008237">
    <property type="component" value="Unassembled WGS sequence"/>
</dbReference>
<reference evidence="11 12" key="1">
    <citation type="journal article" date="2010" name="Science">
        <title>Genomic comparison of the ants Camponotus floridanus and Harpegnathos saltator.</title>
        <authorList>
            <person name="Bonasio R."/>
            <person name="Zhang G."/>
            <person name="Ye C."/>
            <person name="Mutti N.S."/>
            <person name="Fang X."/>
            <person name="Qin N."/>
            <person name="Donahue G."/>
            <person name="Yang P."/>
            <person name="Li Q."/>
            <person name="Li C."/>
            <person name="Zhang P."/>
            <person name="Huang Z."/>
            <person name="Berger S.L."/>
            <person name="Reinberg D."/>
            <person name="Wang J."/>
            <person name="Liebig J."/>
        </authorList>
    </citation>
    <scope>NUCLEOTIDE SEQUENCE [LARGE SCALE GENOMIC DNA]</scope>
    <source>
        <strain evidence="11 12">R22 G/1</strain>
    </source>
</reference>
<keyword evidence="5" id="KW-0297">G-protein coupled receptor</keyword>
<name>E2C997_HARSA</name>
<feature type="domain" description="G-protein coupled receptors family 1 profile" evidence="10">
    <location>
        <begin position="80"/>
        <end position="301"/>
    </location>
</feature>
<dbReference type="OMA" id="GYTTNCP"/>
<evidence type="ECO:0000313" key="11">
    <source>
        <dbReference type="EMBL" id="EFN75442.1"/>
    </source>
</evidence>
<dbReference type="Pfam" id="PF00001">
    <property type="entry name" value="7tm_1"/>
    <property type="match status" value="1"/>
</dbReference>
<evidence type="ECO:0000256" key="2">
    <source>
        <dbReference type="ARBA" id="ARBA00010663"/>
    </source>
</evidence>
<dbReference type="AlphaFoldDB" id="E2C997"/>
<feature type="transmembrane region" description="Helical" evidence="9">
    <location>
        <begin position="101"/>
        <end position="121"/>
    </location>
</feature>
<dbReference type="InterPro" id="IPR017452">
    <property type="entry name" value="GPCR_Rhodpsn_7TM"/>
</dbReference>
<dbReference type="InParanoid" id="E2C997"/>